<dbReference type="Pfam" id="PF02873">
    <property type="entry name" value="MurB_C"/>
    <property type="match status" value="1"/>
</dbReference>
<comment type="caution">
    <text evidence="22">The sequence shown here is derived from an EMBL/GenBank/DDBJ whole genome shotgun (WGS) entry which is preliminary data.</text>
</comment>
<feature type="active site" evidence="20">
    <location>
        <position position="157"/>
    </location>
</feature>
<dbReference type="GO" id="GO:0051301">
    <property type="term" value="P:cell division"/>
    <property type="evidence" value="ECO:0007669"/>
    <property type="project" value="UniProtKB-KW"/>
</dbReference>
<evidence type="ECO:0000256" key="13">
    <source>
        <dbReference type="ARBA" id="ARBA00022960"/>
    </source>
</evidence>
<dbReference type="InterPro" id="IPR011601">
    <property type="entry name" value="MurB_C"/>
</dbReference>
<comment type="similarity">
    <text evidence="5 20">Belongs to the MurB family.</text>
</comment>
<feature type="active site" evidence="20">
    <location>
        <position position="321"/>
    </location>
</feature>
<dbReference type="PROSITE" id="PS51387">
    <property type="entry name" value="FAD_PCMH"/>
    <property type="match status" value="1"/>
</dbReference>
<sequence length="337" mass="37530">MKRIVNTSLQPYHSFRLATQATELIFLESPTDCSVVQDSDFLMLGEGSNTIFTTDFMRPIVINRIRSVVIEHSSSSFDITVGAGLNWHAFVESLMQQQIYGLENLALIPGTVGAAPVQNIGAYGREVGELINQVVAWDRSSGQLVKLSKAECEFGYRDSIFKRQPERWMITHVQFSLPIKWRPVVHYGELTSLGDNCTAEQVFNKVISIRQSKLPDPAVIPNAGSFFKNPVVDRHQFTEIKKSFPDVIAYQLSDNKFKLAAGWLIDRLGLKGYSIGAAAVHDKQALVLVNRGNATGENVIQLAQYIRQQVASSFGVKLEAEVRLMDSHGLIDLDVCE</sequence>
<evidence type="ECO:0000256" key="1">
    <source>
        <dbReference type="ARBA" id="ARBA00001974"/>
    </source>
</evidence>
<keyword evidence="17 20" id="KW-0961">Cell wall biogenesis/degradation</keyword>
<dbReference type="EMBL" id="PIQG01000001">
    <property type="protein sequence ID" value="RUO78950.1"/>
    <property type="molecule type" value="Genomic_DNA"/>
</dbReference>
<dbReference type="Gene3D" id="3.30.465.10">
    <property type="match status" value="1"/>
</dbReference>
<dbReference type="InterPro" id="IPR016167">
    <property type="entry name" value="FAD-bd_PCMH_sub1"/>
</dbReference>
<name>A0A432ZM48_9GAMM</name>
<keyword evidence="14 20" id="KW-0573">Peptidoglycan synthesis</keyword>
<evidence type="ECO:0000256" key="19">
    <source>
        <dbReference type="ARBA" id="ARBA00048914"/>
    </source>
</evidence>
<keyword evidence="23" id="KW-1185">Reference proteome</keyword>
<dbReference type="InterPro" id="IPR036635">
    <property type="entry name" value="MurB_C_sf"/>
</dbReference>
<dbReference type="UniPathway" id="UPA00219"/>
<organism evidence="22 23">
    <name type="scientific">Pseudidiomarina taiwanensis</name>
    <dbReference type="NCBI Taxonomy" id="337250"/>
    <lineage>
        <taxon>Bacteria</taxon>
        <taxon>Pseudomonadati</taxon>
        <taxon>Pseudomonadota</taxon>
        <taxon>Gammaproteobacteria</taxon>
        <taxon>Alteromonadales</taxon>
        <taxon>Idiomarinaceae</taxon>
        <taxon>Pseudidiomarina</taxon>
    </lineage>
</organism>
<evidence type="ECO:0000313" key="22">
    <source>
        <dbReference type="EMBL" id="RUO78950.1"/>
    </source>
</evidence>
<evidence type="ECO:0000256" key="17">
    <source>
        <dbReference type="ARBA" id="ARBA00023316"/>
    </source>
</evidence>
<dbReference type="SUPFAM" id="SSF56194">
    <property type="entry name" value="Uridine diphospho-N-Acetylenolpyruvylglucosamine reductase, MurB, C-terminal domain"/>
    <property type="match status" value="1"/>
</dbReference>
<evidence type="ECO:0000256" key="20">
    <source>
        <dbReference type="HAMAP-Rule" id="MF_00037"/>
    </source>
</evidence>
<dbReference type="InterPro" id="IPR016169">
    <property type="entry name" value="FAD-bd_PCMH_sub2"/>
</dbReference>
<keyword evidence="11 20" id="KW-0274">FAD</keyword>
<comment type="subcellular location">
    <subcellularLocation>
        <location evidence="3 20">Cytoplasm</location>
    </subcellularLocation>
</comment>
<dbReference type="RefSeq" id="WP_126824021.1">
    <property type="nucleotide sequence ID" value="NZ_PIQG01000001.1"/>
</dbReference>
<dbReference type="GO" id="GO:0008762">
    <property type="term" value="F:UDP-N-acetylmuramate dehydrogenase activity"/>
    <property type="evidence" value="ECO:0007669"/>
    <property type="project" value="UniProtKB-UniRule"/>
</dbReference>
<evidence type="ECO:0000256" key="8">
    <source>
        <dbReference type="ARBA" id="ARBA00022490"/>
    </source>
</evidence>
<dbReference type="Gene3D" id="3.30.43.10">
    <property type="entry name" value="Uridine Diphospho-n-acetylenolpyruvylglucosamine Reductase, domain 2"/>
    <property type="match status" value="1"/>
</dbReference>
<dbReference type="InterPro" id="IPR016166">
    <property type="entry name" value="FAD-bd_PCMH"/>
</dbReference>
<evidence type="ECO:0000256" key="15">
    <source>
        <dbReference type="ARBA" id="ARBA00023002"/>
    </source>
</evidence>
<dbReference type="OrthoDB" id="9804753at2"/>
<keyword evidence="13 20" id="KW-0133">Cell shape</keyword>
<dbReference type="GO" id="GO:0008360">
    <property type="term" value="P:regulation of cell shape"/>
    <property type="evidence" value="ECO:0007669"/>
    <property type="project" value="UniProtKB-KW"/>
</dbReference>
<evidence type="ECO:0000313" key="23">
    <source>
        <dbReference type="Proteomes" id="UP000288279"/>
    </source>
</evidence>
<evidence type="ECO:0000256" key="12">
    <source>
        <dbReference type="ARBA" id="ARBA00022857"/>
    </source>
</evidence>
<evidence type="ECO:0000256" key="3">
    <source>
        <dbReference type="ARBA" id="ARBA00004496"/>
    </source>
</evidence>
<dbReference type="AlphaFoldDB" id="A0A432ZM48"/>
<dbReference type="GO" id="GO:0071949">
    <property type="term" value="F:FAD binding"/>
    <property type="evidence" value="ECO:0007669"/>
    <property type="project" value="InterPro"/>
</dbReference>
<dbReference type="PANTHER" id="PTHR21071:SF4">
    <property type="entry name" value="UDP-N-ACETYLENOLPYRUVOYLGLUCOSAMINE REDUCTASE"/>
    <property type="match status" value="1"/>
</dbReference>
<evidence type="ECO:0000256" key="11">
    <source>
        <dbReference type="ARBA" id="ARBA00022827"/>
    </source>
</evidence>
<dbReference type="HAMAP" id="MF_00037">
    <property type="entry name" value="MurB"/>
    <property type="match status" value="1"/>
</dbReference>
<comment type="function">
    <text evidence="2 20">Cell wall formation.</text>
</comment>
<proteinExistence type="inferred from homology"/>
<accession>A0A432ZM48</accession>
<keyword evidence="12 20" id="KW-0521">NADP</keyword>
<feature type="domain" description="FAD-binding PCMH-type" evidence="21">
    <location>
        <begin position="17"/>
        <end position="180"/>
    </location>
</feature>
<evidence type="ECO:0000256" key="16">
    <source>
        <dbReference type="ARBA" id="ARBA00023306"/>
    </source>
</evidence>
<feature type="active site" description="Proton donor" evidence="20">
    <location>
        <position position="225"/>
    </location>
</feature>
<dbReference type="GO" id="GO:0071555">
    <property type="term" value="P:cell wall organization"/>
    <property type="evidence" value="ECO:0007669"/>
    <property type="project" value="UniProtKB-KW"/>
</dbReference>
<keyword evidence="16 20" id="KW-0131">Cell cycle</keyword>
<comment type="cofactor">
    <cofactor evidence="1 20">
        <name>FAD</name>
        <dbReference type="ChEBI" id="CHEBI:57692"/>
    </cofactor>
</comment>
<evidence type="ECO:0000256" key="4">
    <source>
        <dbReference type="ARBA" id="ARBA00004752"/>
    </source>
</evidence>
<dbReference type="Gene3D" id="3.90.78.10">
    <property type="entry name" value="UDP-N-acetylenolpyruvoylglucosamine reductase, C-terminal domain"/>
    <property type="match status" value="1"/>
</dbReference>
<protein>
    <recommendedName>
        <fullName evidence="7 20">UDP-N-acetylenolpyruvoylglucosamine reductase</fullName>
        <ecNumber evidence="6 20">1.3.1.98</ecNumber>
    </recommendedName>
    <alternativeName>
        <fullName evidence="18 20">UDP-N-acetylmuramate dehydrogenase</fullName>
    </alternativeName>
</protein>
<gene>
    <name evidence="20" type="primary">murB</name>
    <name evidence="22" type="ORF">CWI83_00010</name>
</gene>
<dbReference type="GO" id="GO:0005829">
    <property type="term" value="C:cytosol"/>
    <property type="evidence" value="ECO:0007669"/>
    <property type="project" value="TreeGrafter"/>
</dbReference>
<keyword evidence="10 20" id="KW-0285">Flavoprotein</keyword>
<dbReference type="Proteomes" id="UP000288279">
    <property type="component" value="Unassembled WGS sequence"/>
</dbReference>
<comment type="catalytic activity">
    <reaction evidence="19 20">
        <text>UDP-N-acetyl-alpha-D-muramate + NADP(+) = UDP-N-acetyl-3-O-(1-carboxyvinyl)-alpha-D-glucosamine + NADPH + H(+)</text>
        <dbReference type="Rhea" id="RHEA:12248"/>
        <dbReference type="ChEBI" id="CHEBI:15378"/>
        <dbReference type="ChEBI" id="CHEBI:57783"/>
        <dbReference type="ChEBI" id="CHEBI:58349"/>
        <dbReference type="ChEBI" id="CHEBI:68483"/>
        <dbReference type="ChEBI" id="CHEBI:70757"/>
        <dbReference type="EC" id="1.3.1.98"/>
    </reaction>
</comment>
<evidence type="ECO:0000256" key="10">
    <source>
        <dbReference type="ARBA" id="ARBA00022630"/>
    </source>
</evidence>
<evidence type="ECO:0000256" key="5">
    <source>
        <dbReference type="ARBA" id="ARBA00010485"/>
    </source>
</evidence>
<evidence type="ECO:0000256" key="14">
    <source>
        <dbReference type="ARBA" id="ARBA00022984"/>
    </source>
</evidence>
<reference evidence="22 23" key="1">
    <citation type="journal article" date="2011" name="Front. Microbiol.">
        <title>Genomic signatures of strain selection and enhancement in Bacillus atrophaeus var. globigii, a historical biowarfare simulant.</title>
        <authorList>
            <person name="Gibbons H.S."/>
            <person name="Broomall S.M."/>
            <person name="McNew L.A."/>
            <person name="Daligault H."/>
            <person name="Chapman C."/>
            <person name="Bruce D."/>
            <person name="Karavis M."/>
            <person name="Krepps M."/>
            <person name="McGregor P.A."/>
            <person name="Hong C."/>
            <person name="Park K.H."/>
            <person name="Akmal A."/>
            <person name="Feldman A."/>
            <person name="Lin J.S."/>
            <person name="Chang W.E."/>
            <person name="Higgs B.W."/>
            <person name="Demirev P."/>
            <person name="Lindquist J."/>
            <person name="Liem A."/>
            <person name="Fochler E."/>
            <person name="Read T.D."/>
            <person name="Tapia R."/>
            <person name="Johnson S."/>
            <person name="Bishop-Lilly K.A."/>
            <person name="Detter C."/>
            <person name="Han C."/>
            <person name="Sozhamannan S."/>
            <person name="Rosenzweig C.N."/>
            <person name="Skowronski E.W."/>
        </authorList>
    </citation>
    <scope>NUCLEOTIDE SEQUENCE [LARGE SCALE GENOMIC DNA]</scope>
    <source>
        <strain evidence="22 23">PIT1</strain>
    </source>
</reference>
<evidence type="ECO:0000256" key="18">
    <source>
        <dbReference type="ARBA" id="ARBA00031026"/>
    </source>
</evidence>
<dbReference type="Pfam" id="PF01565">
    <property type="entry name" value="FAD_binding_4"/>
    <property type="match status" value="1"/>
</dbReference>
<dbReference type="EC" id="1.3.1.98" evidence="6 20"/>
<dbReference type="NCBIfam" id="TIGR00179">
    <property type="entry name" value="murB"/>
    <property type="match status" value="1"/>
</dbReference>
<dbReference type="InterPro" id="IPR036318">
    <property type="entry name" value="FAD-bd_PCMH-like_sf"/>
</dbReference>
<dbReference type="PANTHER" id="PTHR21071">
    <property type="entry name" value="UDP-N-ACETYLENOLPYRUVOYLGLUCOSAMINE REDUCTASE"/>
    <property type="match status" value="1"/>
</dbReference>
<evidence type="ECO:0000259" key="21">
    <source>
        <dbReference type="PROSITE" id="PS51387"/>
    </source>
</evidence>
<dbReference type="InterPro" id="IPR003170">
    <property type="entry name" value="MurB"/>
</dbReference>
<dbReference type="SUPFAM" id="SSF56176">
    <property type="entry name" value="FAD-binding/transporter-associated domain-like"/>
    <property type="match status" value="1"/>
</dbReference>
<evidence type="ECO:0000256" key="2">
    <source>
        <dbReference type="ARBA" id="ARBA00003921"/>
    </source>
</evidence>
<evidence type="ECO:0000256" key="7">
    <source>
        <dbReference type="ARBA" id="ARBA00015188"/>
    </source>
</evidence>
<keyword evidence="9 20" id="KW-0132">Cell division</keyword>
<dbReference type="NCBIfam" id="NF000755">
    <property type="entry name" value="PRK00046.1"/>
    <property type="match status" value="1"/>
</dbReference>
<evidence type="ECO:0000256" key="6">
    <source>
        <dbReference type="ARBA" id="ARBA00012518"/>
    </source>
</evidence>
<comment type="pathway">
    <text evidence="4 20">Cell wall biogenesis; peptidoglycan biosynthesis.</text>
</comment>
<dbReference type="InterPro" id="IPR006094">
    <property type="entry name" value="Oxid_FAD_bind_N"/>
</dbReference>
<dbReference type="GO" id="GO:0009252">
    <property type="term" value="P:peptidoglycan biosynthetic process"/>
    <property type="evidence" value="ECO:0007669"/>
    <property type="project" value="UniProtKB-UniRule"/>
</dbReference>
<keyword evidence="8 20" id="KW-0963">Cytoplasm</keyword>
<keyword evidence="15 20" id="KW-0560">Oxidoreductase</keyword>
<evidence type="ECO:0000256" key="9">
    <source>
        <dbReference type="ARBA" id="ARBA00022618"/>
    </source>
</evidence>